<protein>
    <submittedName>
        <fullName evidence="1">3-oxoacyl-(Acyl-carrier-protein (ACP)) synthase III domain-containing protein</fullName>
    </submittedName>
</protein>
<dbReference type="Proteomes" id="UP000002772">
    <property type="component" value="Unassembled WGS sequence"/>
</dbReference>
<proteinExistence type="predicted"/>
<accession>F8N6C2</accession>
<dbReference type="HOGENOM" id="CLU_3046589_0_0_10"/>
<keyword evidence="2" id="KW-1185">Reference proteome</keyword>
<name>F8N6C2_9BACT</name>
<organism evidence="1 2">
    <name type="scientific">Hallella multisaccharivorax DSM 17128</name>
    <dbReference type="NCBI Taxonomy" id="688246"/>
    <lineage>
        <taxon>Bacteria</taxon>
        <taxon>Pseudomonadati</taxon>
        <taxon>Bacteroidota</taxon>
        <taxon>Bacteroidia</taxon>
        <taxon>Bacteroidales</taxon>
        <taxon>Prevotellaceae</taxon>
        <taxon>Hallella</taxon>
    </lineage>
</organism>
<evidence type="ECO:0000313" key="2">
    <source>
        <dbReference type="Proteomes" id="UP000002772"/>
    </source>
</evidence>
<dbReference type="AlphaFoldDB" id="F8N6C2"/>
<dbReference type="EMBL" id="GL945017">
    <property type="protein sequence ID" value="EGN57227.1"/>
    <property type="molecule type" value="Genomic_DNA"/>
</dbReference>
<sequence>MALKKSFRGSKTFYVECDFLIDTDTGLFFSPLLTISPGSSITGRLGDSCLYSMV</sequence>
<gene>
    <name evidence="1" type="ORF">Premu_1822</name>
</gene>
<reference evidence="2" key="1">
    <citation type="journal article" date="2011" name="Stand. Genomic Sci.">
        <title>Non-contiguous finished genome sequence of the opportunistic oral pathogen Prevotella multisaccharivorax type strain (PPPA20).</title>
        <authorList>
            <person name="Pati A."/>
            <person name="Gronow S."/>
            <person name="Lu M."/>
            <person name="Lapidus A."/>
            <person name="Nolan M."/>
            <person name="Lucas S."/>
            <person name="Hammon N."/>
            <person name="Deshpande S."/>
            <person name="Cheng J.F."/>
            <person name="Tapia R."/>
            <person name="Han C."/>
            <person name="Goodwin L."/>
            <person name="Pitluck S."/>
            <person name="Liolios K."/>
            <person name="Pagani I."/>
            <person name="Mavromatis K."/>
            <person name="Mikhailova N."/>
            <person name="Huntemann M."/>
            <person name="Chen A."/>
            <person name="Palaniappan K."/>
            <person name="Land M."/>
            <person name="Hauser L."/>
            <person name="Detter J.C."/>
            <person name="Brambilla E.M."/>
            <person name="Rohde M."/>
            <person name="Goker M."/>
            <person name="Woyke T."/>
            <person name="Bristow J."/>
            <person name="Eisen J.A."/>
            <person name="Markowitz V."/>
            <person name="Hugenholtz P."/>
            <person name="Kyrpides N.C."/>
            <person name="Klenk H.P."/>
            <person name="Ivanova N."/>
        </authorList>
    </citation>
    <scope>NUCLEOTIDE SEQUENCE [LARGE SCALE GENOMIC DNA]</scope>
    <source>
        <strain evidence="2">DSM 17128</strain>
    </source>
</reference>
<evidence type="ECO:0000313" key="1">
    <source>
        <dbReference type="EMBL" id="EGN57227.1"/>
    </source>
</evidence>